<sequence>PSPRRSPPPSPRPSPRPLNVRTVKGTLSTTVDIVDGVEQLVVRTNGSELVPVDMGTFKALAPSDYKPGDYISMECNMMSSGVCYPTSYRTYSCSAYGLCSWSSGGSPYGDYLDTYPGFPPSFDLSQPNPLANYKERLLVMVLDYSTCGYPAAAGLNESSTRDIFLNFDIRIRLCSNGVFGLDQDALRVLVVRPNCSASITTSCAWWTMANDANTAAKSILGDDDVFNNFTHYAYILPPGLETKCLWARGGMSLLPGKQFWLQTTMLGSVNRWEVFLHMNLHNYGLWHSWENGTEFADGSTAMGGGVACPNAAESSRLGWTTPVLNGEAINSASLLPGAVVTYTVASARISGDGSFLRVMPDWLPNYYEDPNEFFLLNTAAARNLYIEFRAAGYYPEALGEAYAPKINVYEVNAIMDNGYLHYVPPIGNWALEYSYTDRKIQIISKIPTSSRAVLSSYNLVVYGGALTGQDKVKVHLCRYITNNGECPASPQ</sequence>
<dbReference type="Proteomes" id="UP000747110">
    <property type="component" value="Unassembled WGS sequence"/>
</dbReference>
<proteinExistence type="predicted"/>
<accession>A0A8J4CDS7</accession>
<evidence type="ECO:0000259" key="2">
    <source>
        <dbReference type="Pfam" id="PF05548"/>
    </source>
</evidence>
<organism evidence="3 4">
    <name type="scientific">Volvox reticuliferus</name>
    <dbReference type="NCBI Taxonomy" id="1737510"/>
    <lineage>
        <taxon>Eukaryota</taxon>
        <taxon>Viridiplantae</taxon>
        <taxon>Chlorophyta</taxon>
        <taxon>core chlorophytes</taxon>
        <taxon>Chlorophyceae</taxon>
        <taxon>CS clade</taxon>
        <taxon>Chlamydomonadales</taxon>
        <taxon>Volvocaceae</taxon>
        <taxon>Volvox</taxon>
    </lineage>
</organism>
<reference evidence="3" key="1">
    <citation type="journal article" date="2021" name="Proc. Natl. Acad. Sci. U.S.A.">
        <title>Three genomes in the algal genus Volvox reveal the fate of a haploid sex-determining region after a transition to homothallism.</title>
        <authorList>
            <person name="Yamamoto K."/>
            <person name="Hamaji T."/>
            <person name="Kawai-Toyooka H."/>
            <person name="Matsuzaki R."/>
            <person name="Takahashi F."/>
            <person name="Nishimura Y."/>
            <person name="Kawachi M."/>
            <person name="Noguchi H."/>
            <person name="Minakuchi Y."/>
            <person name="Umen J.G."/>
            <person name="Toyoda A."/>
            <person name="Nozaki H."/>
        </authorList>
    </citation>
    <scope>NUCLEOTIDE SEQUENCE</scope>
    <source>
        <strain evidence="3">NIES-3786</strain>
    </source>
</reference>
<feature type="domain" description="Peptidase M11 gametolysin" evidence="2">
    <location>
        <begin position="136"/>
        <end position="455"/>
    </location>
</feature>
<feature type="compositionally biased region" description="Pro residues" evidence="1">
    <location>
        <begin position="1"/>
        <end position="16"/>
    </location>
</feature>
<gene>
    <name evidence="3" type="ORF">Vretifemale_8436</name>
</gene>
<dbReference type="AlphaFoldDB" id="A0A8J4CDS7"/>
<dbReference type="EMBL" id="BNCP01000014">
    <property type="protein sequence ID" value="GIL79030.1"/>
    <property type="molecule type" value="Genomic_DNA"/>
</dbReference>
<keyword evidence="4" id="KW-1185">Reference proteome</keyword>
<evidence type="ECO:0000256" key="1">
    <source>
        <dbReference type="SAM" id="MobiDB-lite"/>
    </source>
</evidence>
<feature type="non-terminal residue" evidence="3">
    <location>
        <position position="1"/>
    </location>
</feature>
<protein>
    <recommendedName>
        <fullName evidence="2">Peptidase M11 gametolysin domain-containing protein</fullName>
    </recommendedName>
</protein>
<dbReference type="Pfam" id="PF05548">
    <property type="entry name" value="Peptidase_M11"/>
    <property type="match status" value="1"/>
</dbReference>
<name>A0A8J4CDS7_9CHLO</name>
<feature type="region of interest" description="Disordered" evidence="1">
    <location>
        <begin position="1"/>
        <end position="20"/>
    </location>
</feature>
<comment type="caution">
    <text evidence="3">The sequence shown here is derived from an EMBL/GenBank/DDBJ whole genome shotgun (WGS) entry which is preliminary data.</text>
</comment>
<dbReference type="InterPro" id="IPR008752">
    <property type="entry name" value="Peptidase_M11"/>
</dbReference>
<evidence type="ECO:0000313" key="4">
    <source>
        <dbReference type="Proteomes" id="UP000747110"/>
    </source>
</evidence>
<evidence type="ECO:0000313" key="3">
    <source>
        <dbReference type="EMBL" id="GIL79030.1"/>
    </source>
</evidence>